<accession>A0A2X3KH72</accession>
<gene>
    <name evidence="1" type="ORF">NCTC8081_03406</name>
</gene>
<proteinExistence type="predicted"/>
<evidence type="ECO:0000313" key="1">
    <source>
        <dbReference type="EMBL" id="SQC85609.1"/>
    </source>
</evidence>
<evidence type="ECO:0000313" key="2">
    <source>
        <dbReference type="Proteomes" id="UP000250234"/>
    </source>
</evidence>
<organism evidence="1 2">
    <name type="scientific">Clostridium perfringens</name>
    <dbReference type="NCBI Taxonomy" id="1502"/>
    <lineage>
        <taxon>Bacteria</taxon>
        <taxon>Bacillati</taxon>
        <taxon>Bacillota</taxon>
        <taxon>Clostridia</taxon>
        <taxon>Eubacteriales</taxon>
        <taxon>Clostridiaceae</taxon>
        <taxon>Clostridium</taxon>
    </lineage>
</organism>
<name>A0A2X3KH72_CLOPF</name>
<reference evidence="1 2" key="1">
    <citation type="submission" date="2018-06" db="EMBL/GenBank/DDBJ databases">
        <authorList>
            <consortium name="Pathogen Informatics"/>
            <person name="Doyle S."/>
        </authorList>
    </citation>
    <scope>NUCLEOTIDE SEQUENCE [LARGE SCALE GENOMIC DNA]</scope>
    <source>
        <strain evidence="1 2">NCTC8081</strain>
    </source>
</reference>
<sequence>MGNIFILIIFWCCINSDNIFAKMFRYIAIIYGITHFWSALKSFELGNSFTQIFCICF</sequence>
<dbReference type="Proteomes" id="UP000250234">
    <property type="component" value="Unassembled WGS sequence"/>
</dbReference>
<dbReference type="RefSeq" id="WP_181465780.1">
    <property type="nucleotide sequence ID" value="NZ_CATNYA010000114.1"/>
</dbReference>
<protein>
    <submittedName>
        <fullName evidence="1">Uncharacterized protein</fullName>
    </submittedName>
</protein>
<dbReference type="AlphaFoldDB" id="A0A2X3KH72"/>
<dbReference type="EMBL" id="UAWO01000009">
    <property type="protein sequence ID" value="SQC85609.1"/>
    <property type="molecule type" value="Genomic_DNA"/>
</dbReference>